<sequence length="272" mass="30116">MEIRRMKIRMDKGLNKRAGCSNRAITIAAVIAGLSALPTPAVQAGGVPVFDAANMQQNVISAIEGVNQTMKMVEQYQLQLLQYENMLRNSVAPTAYVWNQAQMTTMRLMGAMNTLQYYRNQAGSLDGYLLRYQNPSYYMNSPCFGPNGCTVEERTQLETNRRNNADGEKLANDAMIRSLELQELELQADAARLEQLQRNAQDAPGQMAAIQAANQLASNQASQLMQIRALLIAQQNAEAARQARIADIEAQQAAAAVQARQGTFQRSTPRSW</sequence>
<keyword evidence="1" id="KW-0732">Signal</keyword>
<dbReference type="AlphaFoldDB" id="A0A1H8MML3"/>
<evidence type="ECO:0000256" key="1">
    <source>
        <dbReference type="SAM" id="SignalP"/>
    </source>
</evidence>
<organism evidence="2 3">
    <name type="scientific">Nitrosospira multiformis</name>
    <dbReference type="NCBI Taxonomy" id="1231"/>
    <lineage>
        <taxon>Bacteria</taxon>
        <taxon>Pseudomonadati</taxon>
        <taxon>Pseudomonadota</taxon>
        <taxon>Betaproteobacteria</taxon>
        <taxon>Nitrosomonadales</taxon>
        <taxon>Nitrosomonadaceae</taxon>
        <taxon>Nitrosospira</taxon>
    </lineage>
</organism>
<feature type="signal peptide" evidence="1">
    <location>
        <begin position="1"/>
        <end position="44"/>
    </location>
</feature>
<reference evidence="2 3" key="1">
    <citation type="submission" date="2016-10" db="EMBL/GenBank/DDBJ databases">
        <authorList>
            <person name="de Groot N.N."/>
        </authorList>
    </citation>
    <scope>NUCLEOTIDE SEQUENCE [LARGE SCALE GENOMIC DNA]</scope>
    <source>
        <strain evidence="2 3">Nl18</strain>
    </source>
</reference>
<dbReference type="NCBIfam" id="TIGR02780">
    <property type="entry name" value="TrbJ_Ti"/>
    <property type="match status" value="1"/>
</dbReference>
<name>A0A1H8MML3_9PROT</name>
<evidence type="ECO:0000313" key="3">
    <source>
        <dbReference type="Proteomes" id="UP000183898"/>
    </source>
</evidence>
<dbReference type="EMBL" id="FOCT01000013">
    <property type="protein sequence ID" value="SEO18520.1"/>
    <property type="molecule type" value="Genomic_DNA"/>
</dbReference>
<proteinExistence type="predicted"/>
<accession>A0A1H8MML3</accession>
<gene>
    <name evidence="2" type="ORF">SAMN05216404_11337</name>
</gene>
<dbReference type="InterPro" id="IPR014147">
    <property type="entry name" value="T4SS_TrbJ"/>
</dbReference>
<feature type="chain" id="PRO_5010245768" evidence="1">
    <location>
        <begin position="45"/>
        <end position="272"/>
    </location>
</feature>
<dbReference type="Proteomes" id="UP000183898">
    <property type="component" value="Unassembled WGS sequence"/>
</dbReference>
<protein>
    <submittedName>
        <fullName evidence="2">P-type conjugative transfer protein TrbJ</fullName>
    </submittedName>
</protein>
<evidence type="ECO:0000313" key="2">
    <source>
        <dbReference type="EMBL" id="SEO18520.1"/>
    </source>
</evidence>
<dbReference type="NCBIfam" id="NF010452">
    <property type="entry name" value="PRK13879.1"/>
    <property type="match status" value="1"/>
</dbReference>
<dbReference type="SUPFAM" id="SSF101082">
    <property type="entry name" value="Typo IV secretion system protein TraC"/>
    <property type="match status" value="1"/>
</dbReference>